<gene>
    <name evidence="1" type="ORF">A2936_05715</name>
</gene>
<reference evidence="1 2" key="1">
    <citation type="journal article" date="2016" name="Nat. Commun.">
        <title>Thousands of microbial genomes shed light on interconnected biogeochemical processes in an aquifer system.</title>
        <authorList>
            <person name="Anantharaman K."/>
            <person name="Brown C.T."/>
            <person name="Hug L.A."/>
            <person name="Sharon I."/>
            <person name="Castelle C.J."/>
            <person name="Probst A.J."/>
            <person name="Thomas B.C."/>
            <person name="Singh A."/>
            <person name="Wilkins M.J."/>
            <person name="Karaoz U."/>
            <person name="Brodie E.L."/>
            <person name="Williams K.H."/>
            <person name="Hubbard S.S."/>
            <person name="Banfield J.F."/>
        </authorList>
    </citation>
    <scope>NUCLEOTIDE SEQUENCE [LARGE SCALE GENOMIC DNA]</scope>
</reference>
<dbReference type="Proteomes" id="UP000176846">
    <property type="component" value="Unassembled WGS sequence"/>
</dbReference>
<proteinExistence type="predicted"/>
<comment type="caution">
    <text evidence="1">The sequence shown here is derived from an EMBL/GenBank/DDBJ whole genome shotgun (WGS) entry which is preliminary data.</text>
</comment>
<sequence length="81" mass="9087">MKKARTKVPTRMASKKYNCGFPLFILDYEIIALNTKQKQPRRGVLVICGQPGLVMPKADPPMAETQMEADGSICLEFAWLT</sequence>
<evidence type="ECO:0000313" key="1">
    <source>
        <dbReference type="EMBL" id="OGL80897.1"/>
    </source>
</evidence>
<dbReference type="EMBL" id="MGEK01000037">
    <property type="protein sequence ID" value="OGL80897.1"/>
    <property type="molecule type" value="Genomic_DNA"/>
</dbReference>
<accession>A0A1F7UT99</accession>
<evidence type="ECO:0000313" key="2">
    <source>
        <dbReference type="Proteomes" id="UP000176846"/>
    </source>
</evidence>
<dbReference type="AlphaFoldDB" id="A0A1F7UT99"/>
<organism evidence="1 2">
    <name type="scientific">Candidatus Uhrbacteria bacterium RIFCSPLOWO2_01_FULL_47_25</name>
    <dbReference type="NCBI Taxonomy" id="1802402"/>
    <lineage>
        <taxon>Bacteria</taxon>
        <taxon>Candidatus Uhriibacteriota</taxon>
    </lineage>
</organism>
<name>A0A1F7UT99_9BACT</name>
<protein>
    <submittedName>
        <fullName evidence="1">Uncharacterized protein</fullName>
    </submittedName>
</protein>